<evidence type="ECO:0000313" key="2">
    <source>
        <dbReference type="EMBL" id="VAX37026.1"/>
    </source>
</evidence>
<protein>
    <recommendedName>
        <fullName evidence="3">Glycosyltransferase RgtA/B/C/D-like domain-containing protein</fullName>
    </recommendedName>
</protein>
<keyword evidence="1" id="KW-0812">Transmembrane</keyword>
<feature type="transmembrane region" description="Helical" evidence="1">
    <location>
        <begin position="286"/>
        <end position="307"/>
    </location>
</feature>
<name>A0A3B1D2A7_9ZZZZ</name>
<feature type="transmembrane region" description="Helical" evidence="1">
    <location>
        <begin position="90"/>
        <end position="109"/>
    </location>
</feature>
<reference evidence="2" key="1">
    <citation type="submission" date="2018-06" db="EMBL/GenBank/DDBJ databases">
        <authorList>
            <person name="Zhirakovskaya E."/>
        </authorList>
    </citation>
    <scope>NUCLEOTIDE SEQUENCE</scope>
</reference>
<dbReference type="AlphaFoldDB" id="A0A3B1D2A7"/>
<feature type="transmembrane region" description="Helical" evidence="1">
    <location>
        <begin position="171"/>
        <end position="191"/>
    </location>
</feature>
<organism evidence="2">
    <name type="scientific">hydrothermal vent metagenome</name>
    <dbReference type="NCBI Taxonomy" id="652676"/>
    <lineage>
        <taxon>unclassified sequences</taxon>
        <taxon>metagenomes</taxon>
        <taxon>ecological metagenomes</taxon>
    </lineage>
</organism>
<feature type="transmembrane region" description="Helical" evidence="1">
    <location>
        <begin position="395"/>
        <end position="413"/>
    </location>
</feature>
<proteinExistence type="predicted"/>
<feature type="transmembrane region" description="Helical" evidence="1">
    <location>
        <begin position="61"/>
        <end position="83"/>
    </location>
</feature>
<sequence length="585" mass="66893">MKMFFWIAVGISSTVLFWINLQFPHFIEGIYQNQNFELLNQWAGAQVQEPLGYYVGRIEDVFVGPLTSVVTYVLFAFFCLLYLEKVSGKQFALAVFFFLLITKFSILLYPPYGDAIGGPFAEAIWLAENNFNYAGLIKQPAYHFAGPRVYFFSIYPSYLALLLKLIPSTQIFLIVNHIFVYMMTAVITALIRQIVRMRFDSKIASLSSLVILALPIFQSQTEAINMEIPCLFFSVWTVYFLCHKRLGEAVVMAVLSLAVKGYGIILCGSVFFVSLFLFCTQRHKRALWYALLVPIFPVLITAGKFLLKDQHATAGMMGFLNGLPSLQIMYLSKLYLISLGVFFGTLFWQHRVLQSIIKSLTDKFYPQLVVFVTAGMWFVLFINYTEVSPRYKLALAPYLVLCLIFSVFNFSWIKKWATFFLIGAIALTALGSHGFYHFPLNPNYHIFSERSLEYRNDLKLNQQLAKVVDTQYFDYKIGAPFIIAQMLAFPQLGYVENDLDVMVYGILSKYDQLDNVTITKKKMRKTVWIAVAAEMKKNEAFPIGPKDYVVAEFSQGENRATLFMGGVAIVQKMNQIYRQILGGNR</sequence>
<keyword evidence="1" id="KW-0472">Membrane</keyword>
<evidence type="ECO:0008006" key="3">
    <source>
        <dbReference type="Google" id="ProtNLM"/>
    </source>
</evidence>
<feature type="transmembrane region" description="Helical" evidence="1">
    <location>
        <begin position="249"/>
        <end position="274"/>
    </location>
</feature>
<keyword evidence="1" id="KW-1133">Transmembrane helix</keyword>
<feature type="transmembrane region" description="Helical" evidence="1">
    <location>
        <begin position="419"/>
        <end position="438"/>
    </location>
</feature>
<feature type="transmembrane region" description="Helical" evidence="1">
    <location>
        <begin position="328"/>
        <end position="348"/>
    </location>
</feature>
<evidence type="ECO:0000256" key="1">
    <source>
        <dbReference type="SAM" id="Phobius"/>
    </source>
</evidence>
<dbReference type="EMBL" id="UOGJ01000116">
    <property type="protein sequence ID" value="VAX37026.1"/>
    <property type="molecule type" value="Genomic_DNA"/>
</dbReference>
<gene>
    <name evidence="2" type="ORF">MNBD_UNCLBAC01-1554</name>
</gene>
<accession>A0A3B1D2A7</accession>
<feature type="transmembrane region" description="Helical" evidence="1">
    <location>
        <begin position="364"/>
        <end position="383"/>
    </location>
</feature>